<reference evidence="1 2" key="1">
    <citation type="submission" date="2018-06" db="EMBL/GenBank/DDBJ databases">
        <authorList>
            <consortium name="Pathogen Informatics"/>
            <person name="Doyle S."/>
        </authorList>
    </citation>
    <scope>NUCLEOTIDE SEQUENCE [LARGE SCALE GENOMIC DNA]</scope>
    <source>
        <strain evidence="1 2">NCTC10860</strain>
    </source>
</reference>
<sequence>MTWYALSWEHMERERQQAASQGLDALSIAKAIDDSYPYHSKRSGWAYKAWLAARRDFFSKHQLPLRRARKPAPDLFSAAQEGQSQ</sequence>
<dbReference type="RefSeq" id="WP_084340464.1">
    <property type="nucleotide sequence ID" value="NZ_UGUW01000004.1"/>
</dbReference>
<dbReference type="EMBL" id="UGUW01000004">
    <property type="protein sequence ID" value="SUD59755.1"/>
    <property type="molecule type" value="Genomic_DNA"/>
</dbReference>
<evidence type="ECO:0000313" key="2">
    <source>
        <dbReference type="Proteomes" id="UP000254084"/>
    </source>
</evidence>
<evidence type="ECO:0000313" key="1">
    <source>
        <dbReference type="EMBL" id="SUD59755.1"/>
    </source>
</evidence>
<accession>A0A379K4Y4</accession>
<dbReference type="AlphaFoldDB" id="A0A379K4Y4"/>
<gene>
    <name evidence="1" type="ORF">NCTC10860_02065</name>
</gene>
<protein>
    <submittedName>
        <fullName evidence="1">Uncharacterized protein</fullName>
    </submittedName>
</protein>
<dbReference type="Proteomes" id="UP000254084">
    <property type="component" value="Unassembled WGS sequence"/>
</dbReference>
<proteinExistence type="predicted"/>
<name>A0A379K4Y4_ECTOL</name>
<organism evidence="1 2">
    <name type="scientific">Ectopseudomonas oleovorans</name>
    <name type="common">Pseudomonas oleovorans</name>
    <dbReference type="NCBI Taxonomy" id="301"/>
    <lineage>
        <taxon>Bacteria</taxon>
        <taxon>Pseudomonadati</taxon>
        <taxon>Pseudomonadota</taxon>
        <taxon>Gammaproteobacteria</taxon>
        <taxon>Pseudomonadales</taxon>
        <taxon>Pseudomonadaceae</taxon>
        <taxon>Ectopseudomonas</taxon>
    </lineage>
</organism>